<dbReference type="PANTHER" id="PTHR30532:SF1">
    <property type="entry name" value="IRON(3+)-HYDROXAMATE-BINDING PROTEIN FHUD"/>
    <property type="match status" value="1"/>
</dbReference>
<comment type="similarity">
    <text evidence="2">Belongs to the bacterial solute-binding protein 8 family.</text>
</comment>
<feature type="domain" description="Fe/B12 periplasmic-binding" evidence="7">
    <location>
        <begin position="60"/>
        <end position="328"/>
    </location>
</feature>
<evidence type="ECO:0000256" key="2">
    <source>
        <dbReference type="ARBA" id="ARBA00008814"/>
    </source>
</evidence>
<keyword evidence="4 6" id="KW-0732">Signal</keyword>
<dbReference type="SUPFAM" id="SSF53807">
    <property type="entry name" value="Helical backbone' metal receptor"/>
    <property type="match status" value="1"/>
</dbReference>
<dbReference type="Pfam" id="PF01497">
    <property type="entry name" value="Peripla_BP_2"/>
    <property type="match status" value="1"/>
</dbReference>
<gene>
    <name evidence="8" type="ORF">ACFSE6_09710</name>
</gene>
<evidence type="ECO:0000313" key="9">
    <source>
        <dbReference type="Proteomes" id="UP001597277"/>
    </source>
</evidence>
<evidence type="ECO:0000259" key="7">
    <source>
        <dbReference type="PROSITE" id="PS50983"/>
    </source>
</evidence>
<dbReference type="InterPro" id="IPR002491">
    <property type="entry name" value="ABC_transptr_periplasmic_BD"/>
</dbReference>
<dbReference type="CDD" id="cd01146">
    <property type="entry name" value="FhuD"/>
    <property type="match status" value="1"/>
</dbReference>
<evidence type="ECO:0000313" key="8">
    <source>
        <dbReference type="EMBL" id="MFD1718111.1"/>
    </source>
</evidence>
<evidence type="ECO:0000256" key="3">
    <source>
        <dbReference type="ARBA" id="ARBA00022448"/>
    </source>
</evidence>
<dbReference type="RefSeq" id="WP_388005733.1">
    <property type="nucleotide sequence ID" value="NZ_JBHUEE010000004.1"/>
</dbReference>
<dbReference type="EMBL" id="JBHUEE010000004">
    <property type="protein sequence ID" value="MFD1718111.1"/>
    <property type="molecule type" value="Genomic_DNA"/>
</dbReference>
<dbReference type="InterPro" id="IPR051313">
    <property type="entry name" value="Bact_iron-sidero_bind"/>
</dbReference>
<dbReference type="PANTHER" id="PTHR30532">
    <property type="entry name" value="IRON III DICITRATE-BINDING PERIPLASMIC PROTEIN"/>
    <property type="match status" value="1"/>
</dbReference>
<evidence type="ECO:0000256" key="5">
    <source>
        <dbReference type="SAM" id="MobiDB-lite"/>
    </source>
</evidence>
<feature type="region of interest" description="Disordered" evidence="5">
    <location>
        <begin position="22"/>
        <end position="47"/>
    </location>
</feature>
<comment type="subcellular location">
    <subcellularLocation>
        <location evidence="1">Cell envelope</location>
    </subcellularLocation>
</comment>
<comment type="caution">
    <text evidence="8">The sequence shown here is derived from an EMBL/GenBank/DDBJ whole genome shotgun (WGS) entry which is preliminary data.</text>
</comment>
<name>A0ABW4L3V5_9MICO</name>
<keyword evidence="3" id="KW-0813">Transport</keyword>
<dbReference type="PROSITE" id="PS51257">
    <property type="entry name" value="PROKAR_LIPOPROTEIN"/>
    <property type="match status" value="1"/>
</dbReference>
<organism evidence="8 9">
    <name type="scientific">Georgenia deserti</name>
    <dbReference type="NCBI Taxonomy" id="2093781"/>
    <lineage>
        <taxon>Bacteria</taxon>
        <taxon>Bacillati</taxon>
        <taxon>Actinomycetota</taxon>
        <taxon>Actinomycetes</taxon>
        <taxon>Micrococcales</taxon>
        <taxon>Bogoriellaceae</taxon>
        <taxon>Georgenia</taxon>
    </lineage>
</organism>
<protein>
    <submittedName>
        <fullName evidence="8">ABC transporter substrate-binding protein</fullName>
    </submittedName>
</protein>
<feature type="signal peptide" evidence="6">
    <location>
        <begin position="1"/>
        <end position="19"/>
    </location>
</feature>
<keyword evidence="9" id="KW-1185">Reference proteome</keyword>
<feature type="chain" id="PRO_5046519175" evidence="6">
    <location>
        <begin position="20"/>
        <end position="328"/>
    </location>
</feature>
<evidence type="ECO:0000256" key="4">
    <source>
        <dbReference type="ARBA" id="ARBA00022729"/>
    </source>
</evidence>
<evidence type="ECO:0000256" key="1">
    <source>
        <dbReference type="ARBA" id="ARBA00004196"/>
    </source>
</evidence>
<dbReference type="Proteomes" id="UP001597277">
    <property type="component" value="Unassembled WGS sequence"/>
</dbReference>
<sequence length="328" mass="34381">MRRSLLALPAVLVITLITACGTTEPPASGEQDDGGGRSGEPVTVTDDRGETIELDGPAQDVVGLEWGLVENLVALGVMPTGVADVEGFRTWDTAVDLEDSVTDVGTRGEPSVDQIIELDPDLVVTTSDLPETIIGQLEDVGLPVLVLHGSDAADPLGHIDHTVEVLAQATGTVEEGEQLLADLDATIQDGRARLAAAGLDGAPFAMADGWQDGGSVSIRMFTDGAMLTALGEELGLRNAWEGDGDAVYGLQSTDVEGLTQLDEVHFFYIANDTAQPDPFVEGLGGNAVWNGLPFVQADQVHRLPDGIWMFGGPRSAEQYVDAVVDALA</sequence>
<reference evidence="9" key="1">
    <citation type="journal article" date="2019" name="Int. J. Syst. Evol. Microbiol.">
        <title>The Global Catalogue of Microorganisms (GCM) 10K type strain sequencing project: providing services to taxonomists for standard genome sequencing and annotation.</title>
        <authorList>
            <consortium name="The Broad Institute Genomics Platform"/>
            <consortium name="The Broad Institute Genome Sequencing Center for Infectious Disease"/>
            <person name="Wu L."/>
            <person name="Ma J."/>
        </authorList>
    </citation>
    <scope>NUCLEOTIDE SEQUENCE [LARGE SCALE GENOMIC DNA]</scope>
    <source>
        <strain evidence="9">JCM 17130</strain>
    </source>
</reference>
<accession>A0ABW4L3V5</accession>
<evidence type="ECO:0000256" key="6">
    <source>
        <dbReference type="SAM" id="SignalP"/>
    </source>
</evidence>
<dbReference type="Gene3D" id="3.40.50.1980">
    <property type="entry name" value="Nitrogenase molybdenum iron protein domain"/>
    <property type="match status" value="2"/>
</dbReference>
<dbReference type="PROSITE" id="PS50983">
    <property type="entry name" value="FE_B12_PBP"/>
    <property type="match status" value="1"/>
</dbReference>
<proteinExistence type="inferred from homology"/>